<gene>
    <name evidence="1" type="ORF">GCM10007876_22540</name>
</gene>
<dbReference type="EMBL" id="BSNM01000014">
    <property type="protein sequence ID" value="GLQ31775.1"/>
    <property type="molecule type" value="Genomic_DNA"/>
</dbReference>
<reference evidence="1" key="2">
    <citation type="submission" date="2023-01" db="EMBL/GenBank/DDBJ databases">
        <title>Draft genome sequence of Litoribrevibacter albus strain NBRC 110071.</title>
        <authorList>
            <person name="Sun Q."/>
            <person name="Mori K."/>
        </authorList>
    </citation>
    <scope>NUCLEOTIDE SEQUENCE</scope>
    <source>
        <strain evidence="1">NBRC 110071</strain>
    </source>
</reference>
<reference evidence="1" key="1">
    <citation type="journal article" date="2014" name="Int. J. Syst. Evol. Microbiol.">
        <title>Complete genome sequence of Corynebacterium casei LMG S-19264T (=DSM 44701T), isolated from a smear-ripened cheese.</title>
        <authorList>
            <consortium name="US DOE Joint Genome Institute (JGI-PGF)"/>
            <person name="Walter F."/>
            <person name="Albersmeier A."/>
            <person name="Kalinowski J."/>
            <person name="Ruckert C."/>
        </authorList>
    </citation>
    <scope>NUCLEOTIDE SEQUENCE</scope>
    <source>
        <strain evidence="1">NBRC 110071</strain>
    </source>
</reference>
<keyword evidence="2" id="KW-1185">Reference proteome</keyword>
<evidence type="ECO:0000313" key="2">
    <source>
        <dbReference type="Proteomes" id="UP001161389"/>
    </source>
</evidence>
<evidence type="ECO:0000313" key="1">
    <source>
        <dbReference type="EMBL" id="GLQ31775.1"/>
    </source>
</evidence>
<organism evidence="1 2">
    <name type="scientific">Litoribrevibacter albus</name>
    <dbReference type="NCBI Taxonomy" id="1473156"/>
    <lineage>
        <taxon>Bacteria</taxon>
        <taxon>Pseudomonadati</taxon>
        <taxon>Pseudomonadota</taxon>
        <taxon>Gammaproteobacteria</taxon>
        <taxon>Oceanospirillales</taxon>
        <taxon>Oceanospirillaceae</taxon>
        <taxon>Litoribrevibacter</taxon>
    </lineage>
</organism>
<name>A0AA37SB16_9GAMM</name>
<proteinExistence type="predicted"/>
<sequence>MDYINKSSDLPDLIDKVNHYLKSLYGAYISYLKCIIEINEIYVWYLSGECGRWTESFLVK</sequence>
<dbReference type="AlphaFoldDB" id="A0AA37SB16"/>
<protein>
    <submittedName>
        <fullName evidence="1">Uncharacterized protein</fullName>
    </submittedName>
</protein>
<accession>A0AA37SB16</accession>
<comment type="caution">
    <text evidence="1">The sequence shown here is derived from an EMBL/GenBank/DDBJ whole genome shotgun (WGS) entry which is preliminary data.</text>
</comment>
<dbReference type="Proteomes" id="UP001161389">
    <property type="component" value="Unassembled WGS sequence"/>
</dbReference>